<comment type="caution">
    <text evidence="13">The sequence shown here is derived from an EMBL/GenBank/DDBJ whole genome shotgun (WGS) entry which is preliminary data.</text>
</comment>
<dbReference type="PANTHER" id="PTHR46425:SF1">
    <property type="entry name" value="TRANSCRIPTION TERMINATION FACTOR RHO"/>
    <property type="match status" value="1"/>
</dbReference>
<dbReference type="InterPro" id="IPR011113">
    <property type="entry name" value="Rho_RNA-bd"/>
</dbReference>
<dbReference type="GeneID" id="82203242"/>
<comment type="function">
    <text evidence="9">Facilitates transcription termination by a mechanism that involves Rho binding to the nascent RNA, activation of Rho's RNA-dependent ATPase activity, and release of the mRNA from the DNA template.</text>
</comment>
<evidence type="ECO:0000313" key="13">
    <source>
        <dbReference type="EMBL" id="OLU38286.1"/>
    </source>
</evidence>
<dbReference type="PROSITE" id="PS51856">
    <property type="entry name" value="RHO_RNA_BD"/>
    <property type="match status" value="1"/>
</dbReference>
<dbReference type="OrthoDB" id="9805197at2"/>
<dbReference type="SMART" id="SM00382">
    <property type="entry name" value="AAA"/>
    <property type="match status" value="1"/>
</dbReference>
<dbReference type="InterPro" id="IPR012340">
    <property type="entry name" value="NA-bd_OB-fold"/>
</dbReference>
<evidence type="ECO:0000256" key="5">
    <source>
        <dbReference type="ARBA" id="ARBA00022840"/>
    </source>
</evidence>
<evidence type="ECO:0000256" key="4">
    <source>
        <dbReference type="ARBA" id="ARBA00022806"/>
    </source>
</evidence>
<keyword evidence="4 9" id="KW-0347">Helicase</keyword>
<evidence type="ECO:0000256" key="1">
    <source>
        <dbReference type="ARBA" id="ARBA00022472"/>
    </source>
</evidence>
<dbReference type="Pfam" id="PF00006">
    <property type="entry name" value="ATP-synt_ab"/>
    <property type="match status" value="1"/>
</dbReference>
<dbReference type="InterPro" id="IPR041703">
    <property type="entry name" value="Rho_factor_ATP-bd"/>
</dbReference>
<keyword evidence="2 9" id="KW-0547">Nucleotide-binding</keyword>
<name>A0A1U7NET8_9FIRM</name>
<dbReference type="SMART" id="SM00357">
    <property type="entry name" value="CSP"/>
    <property type="match status" value="1"/>
</dbReference>
<dbReference type="SUPFAM" id="SSF50249">
    <property type="entry name" value="Nucleic acid-binding proteins"/>
    <property type="match status" value="1"/>
</dbReference>
<dbReference type="EC" id="3.6.4.-" evidence="9 10"/>
<dbReference type="GO" id="GO:0008186">
    <property type="term" value="F:ATP-dependent activity, acting on RNA"/>
    <property type="evidence" value="ECO:0007669"/>
    <property type="project" value="UniProtKB-UniRule"/>
</dbReference>
<comment type="similarity">
    <text evidence="9 11">Belongs to the Rho family.</text>
</comment>
<organism evidence="13 14">
    <name type="scientific">Ileibacterium valens</name>
    <dbReference type="NCBI Taxonomy" id="1862668"/>
    <lineage>
        <taxon>Bacteria</taxon>
        <taxon>Bacillati</taxon>
        <taxon>Bacillota</taxon>
        <taxon>Erysipelotrichia</taxon>
        <taxon>Erysipelotrichales</taxon>
        <taxon>Erysipelotrichaceae</taxon>
        <taxon>Ileibacterium</taxon>
    </lineage>
</organism>
<feature type="binding site" evidence="9">
    <location>
        <begin position="130"/>
        <end position="135"/>
    </location>
    <ligand>
        <name>ATP</name>
        <dbReference type="ChEBI" id="CHEBI:30616"/>
    </ligand>
</feature>
<comment type="subunit">
    <text evidence="9">Homohexamer. The homohexamer assembles into an open ring structure.</text>
</comment>
<dbReference type="RefSeq" id="WP_075820252.1">
    <property type="nucleotide sequence ID" value="NZ_CAJUTZ010000111.1"/>
</dbReference>
<dbReference type="InterPro" id="IPR011129">
    <property type="entry name" value="CSD"/>
</dbReference>
<keyword evidence="6 9" id="KW-0694">RNA-binding</keyword>
<evidence type="ECO:0000256" key="6">
    <source>
        <dbReference type="ARBA" id="ARBA00022884"/>
    </source>
</evidence>
<evidence type="ECO:0000256" key="10">
    <source>
        <dbReference type="NCBIfam" id="TIGR00767"/>
    </source>
</evidence>
<keyword evidence="5 9" id="KW-0067">ATP-binding</keyword>
<sequence>MSEQVSGVLEVLQDGYGFLRGENYLSSRNDTFVSAGRIKAMRLRSGDLITGRLSDKIEENKARQLEQVESINGHPVIDSLHRKNFEKMTPIYPESKLKMETEPKEIAGRLIDLLSPVGKGQRGLIISPPKAGKTTLLKSIARSIQTNHPEAHLIILLIDERPEEVTDIKDFVSPENTEVVYSTFDEEPSHHIRVAEMAIERAKALVEMGEDVIILLDSITRLARTYNLVMPSSGKILSGGLDPTSLYWPKHFFGAARNMREGGSLTILATALVETGSRMDDVIFEEFKGTGNMELVLSRDLAVRRIFPAIDVMKSGTRRDELLLSKDELKASEMIRRHAAGLEDKATEDVIKTFKVAKTNDELVGLLAKSKPERK</sequence>
<dbReference type="Proteomes" id="UP000186341">
    <property type="component" value="Unassembled WGS sequence"/>
</dbReference>
<evidence type="ECO:0000256" key="11">
    <source>
        <dbReference type="PROSITE-ProRule" id="PRU01203"/>
    </source>
</evidence>
<evidence type="ECO:0000256" key="7">
    <source>
        <dbReference type="ARBA" id="ARBA00023015"/>
    </source>
</evidence>
<dbReference type="CDD" id="cd01128">
    <property type="entry name" value="rho_factor_C"/>
    <property type="match status" value="1"/>
</dbReference>
<dbReference type="Pfam" id="PF07497">
    <property type="entry name" value="Rho_RNA_bind"/>
    <property type="match status" value="1"/>
</dbReference>
<dbReference type="InterPro" id="IPR000194">
    <property type="entry name" value="ATPase_F1/V1/A1_a/bsu_nucl-bd"/>
</dbReference>
<feature type="binding site" evidence="9">
    <location>
        <begin position="118"/>
        <end position="123"/>
    </location>
    <ligand>
        <name>ATP</name>
        <dbReference type="ChEBI" id="CHEBI:30616"/>
    </ligand>
</feature>
<dbReference type="GO" id="GO:0016787">
    <property type="term" value="F:hydrolase activity"/>
    <property type="evidence" value="ECO:0007669"/>
    <property type="project" value="UniProtKB-KW"/>
</dbReference>
<evidence type="ECO:0000256" key="8">
    <source>
        <dbReference type="ARBA" id="ARBA00023163"/>
    </source>
</evidence>
<evidence type="ECO:0000259" key="12">
    <source>
        <dbReference type="PROSITE" id="PS51856"/>
    </source>
</evidence>
<dbReference type="PANTHER" id="PTHR46425">
    <property type="entry name" value="TRANSCRIPTION TERMINATION FACTOR RHO"/>
    <property type="match status" value="1"/>
</dbReference>
<dbReference type="NCBIfam" id="TIGR00767">
    <property type="entry name" value="rho"/>
    <property type="match status" value="1"/>
</dbReference>
<feature type="binding site" evidence="9">
    <location>
        <position position="161"/>
    </location>
    <ligand>
        <name>ATP</name>
        <dbReference type="ChEBI" id="CHEBI:30616"/>
    </ligand>
</feature>
<evidence type="ECO:0000256" key="2">
    <source>
        <dbReference type="ARBA" id="ARBA00022741"/>
    </source>
</evidence>
<dbReference type="InterPro" id="IPR003593">
    <property type="entry name" value="AAA+_ATPase"/>
</dbReference>
<accession>A0A1U7NET8</accession>
<dbReference type="GO" id="GO:0003723">
    <property type="term" value="F:RNA binding"/>
    <property type="evidence" value="ECO:0007669"/>
    <property type="project" value="UniProtKB-UniRule"/>
</dbReference>
<dbReference type="HAMAP" id="MF_01884">
    <property type="entry name" value="Rho"/>
    <property type="match status" value="1"/>
</dbReference>
<evidence type="ECO:0000313" key="14">
    <source>
        <dbReference type="Proteomes" id="UP000186341"/>
    </source>
</evidence>
<dbReference type="SUPFAM" id="SSF52540">
    <property type="entry name" value="P-loop containing nucleoside triphosphate hydrolases"/>
    <property type="match status" value="1"/>
</dbReference>
<feature type="domain" description="Rho RNA-BD" evidence="12">
    <location>
        <begin position="2"/>
        <end position="75"/>
    </location>
</feature>
<dbReference type="AlphaFoldDB" id="A0A1U7NET8"/>
<dbReference type="NCBIfam" id="NF006886">
    <property type="entry name" value="PRK09376.1"/>
    <property type="match status" value="1"/>
</dbReference>
<evidence type="ECO:0000256" key="9">
    <source>
        <dbReference type="HAMAP-Rule" id="MF_01884"/>
    </source>
</evidence>
<dbReference type="GO" id="GO:0005524">
    <property type="term" value="F:ATP binding"/>
    <property type="evidence" value="ECO:0007669"/>
    <property type="project" value="UniProtKB-UniRule"/>
</dbReference>
<keyword evidence="7 9" id="KW-0805">Transcription regulation</keyword>
<reference evidence="13 14" key="1">
    <citation type="submission" date="2016-11" db="EMBL/GenBank/DDBJ databases">
        <title>Description of two novel members of the family Erysipelotrichaceae: Ileibacterium lipovorans gen. nov., sp. nov. and Dubosiella newyorkensis, gen. nov., sp. nov.</title>
        <authorList>
            <person name="Cox L.M."/>
            <person name="Sohn J."/>
            <person name="Tyrrell K.L."/>
            <person name="Citron D.M."/>
            <person name="Lawson P.A."/>
            <person name="Patel N.B."/>
            <person name="Iizumi T."/>
            <person name="Perez-Perez G.I."/>
            <person name="Goldstein E.J."/>
            <person name="Blaser M.J."/>
        </authorList>
    </citation>
    <scope>NUCLEOTIDE SEQUENCE [LARGE SCALE GENOMIC DNA]</scope>
    <source>
        <strain evidence="13 14">NYU-BL-A3</strain>
    </source>
</reference>
<protein>
    <recommendedName>
        <fullName evidence="9 10">Transcription termination factor Rho</fullName>
        <ecNumber evidence="9 10">3.6.4.-</ecNumber>
    </recommendedName>
    <alternativeName>
        <fullName evidence="9">ATP-dependent helicase Rho</fullName>
    </alternativeName>
</protein>
<dbReference type="Gene3D" id="3.40.50.300">
    <property type="entry name" value="P-loop containing nucleotide triphosphate hydrolases"/>
    <property type="match status" value="1"/>
</dbReference>
<gene>
    <name evidence="9" type="primary">rho</name>
    <name evidence="13" type="ORF">BO222_08690</name>
</gene>
<dbReference type="EMBL" id="MPJW01000172">
    <property type="protein sequence ID" value="OLU38286.1"/>
    <property type="molecule type" value="Genomic_DNA"/>
</dbReference>
<keyword evidence="1 9" id="KW-0806">Transcription termination</keyword>
<comment type="caution">
    <text evidence="9">Lacks conserved residue(s) required for the propagation of feature annotation.</text>
</comment>
<keyword evidence="8 9" id="KW-0804">Transcription</keyword>
<keyword evidence="3 9" id="KW-0378">Hydrolase</keyword>
<dbReference type="GO" id="GO:0004386">
    <property type="term" value="F:helicase activity"/>
    <property type="evidence" value="ECO:0007669"/>
    <property type="project" value="UniProtKB-UniRule"/>
</dbReference>
<dbReference type="Gene3D" id="2.40.50.140">
    <property type="entry name" value="Nucleic acid-binding proteins"/>
    <property type="match status" value="1"/>
</dbReference>
<proteinExistence type="inferred from homology"/>
<keyword evidence="14" id="KW-1185">Reference proteome</keyword>
<dbReference type="GO" id="GO:0006353">
    <property type="term" value="P:DNA-templated transcription termination"/>
    <property type="evidence" value="ECO:0007669"/>
    <property type="project" value="UniProtKB-UniRule"/>
</dbReference>
<evidence type="ECO:0000256" key="3">
    <source>
        <dbReference type="ARBA" id="ARBA00022801"/>
    </source>
</evidence>
<dbReference type="InterPro" id="IPR027417">
    <property type="entry name" value="P-loop_NTPase"/>
</dbReference>
<dbReference type="InterPro" id="IPR004665">
    <property type="entry name" value="Term_rho"/>
</dbReference>